<keyword evidence="1" id="KW-0812">Transmembrane</keyword>
<feature type="transmembrane region" description="Helical" evidence="1">
    <location>
        <begin position="70"/>
        <end position="89"/>
    </location>
</feature>
<dbReference type="EMBL" id="AUPL01007934">
    <property type="protein sequence ID" value="ESL04926.1"/>
    <property type="molecule type" value="Genomic_DNA"/>
</dbReference>
<name>A0A061IT01_TRYRA</name>
<dbReference type="VEuPathDB" id="TriTrypDB:TRSC58_07516"/>
<organism evidence="2 3">
    <name type="scientific">Trypanosoma rangeli SC58</name>
    <dbReference type="NCBI Taxonomy" id="429131"/>
    <lineage>
        <taxon>Eukaryota</taxon>
        <taxon>Discoba</taxon>
        <taxon>Euglenozoa</taxon>
        <taxon>Kinetoplastea</taxon>
        <taxon>Metakinetoplastina</taxon>
        <taxon>Trypanosomatida</taxon>
        <taxon>Trypanosomatidae</taxon>
        <taxon>Trypanosoma</taxon>
        <taxon>Herpetosoma</taxon>
    </lineage>
</organism>
<comment type="caution">
    <text evidence="2">The sequence shown here is derived from an EMBL/GenBank/DDBJ whole genome shotgun (WGS) entry which is preliminary data.</text>
</comment>
<keyword evidence="3" id="KW-1185">Reference proteome</keyword>
<feature type="transmembrane region" description="Helical" evidence="1">
    <location>
        <begin position="44"/>
        <end position="64"/>
    </location>
</feature>
<evidence type="ECO:0000313" key="2">
    <source>
        <dbReference type="EMBL" id="ESL04926.1"/>
    </source>
</evidence>
<protein>
    <recommendedName>
        <fullName evidence="4">Transmembrane protein</fullName>
    </recommendedName>
</protein>
<sequence>MRKVAATEVWGGRRGTISVTFFFLFLSLRTVIERTPPTHARIRTSMLVGLSVCTSFFFSLPLFFICGALAVLHVFFIFISCVCWLRLFCRAIDADEKAEGFIYFPFLPSLHLLLA</sequence>
<keyword evidence="1" id="KW-0472">Membrane</keyword>
<proteinExistence type="predicted"/>
<evidence type="ECO:0000313" key="3">
    <source>
        <dbReference type="Proteomes" id="UP000031737"/>
    </source>
</evidence>
<reference evidence="2 3" key="1">
    <citation type="submission" date="2013-07" db="EMBL/GenBank/DDBJ databases">
        <authorList>
            <person name="Stoco P.H."/>
            <person name="Wagner G."/>
            <person name="Gerber A."/>
            <person name="Zaha A."/>
            <person name="Thompson C."/>
            <person name="Bartholomeu D.C."/>
            <person name="Luckemeyer D.D."/>
            <person name="Bahia D."/>
            <person name="Loreto E."/>
            <person name="Prestes E.B."/>
            <person name="Lima F.M."/>
            <person name="Rodrigues-Luiz G."/>
            <person name="Vallejo G.A."/>
            <person name="Filho J.F."/>
            <person name="Monteiro K.M."/>
            <person name="Tyler K.M."/>
            <person name="de Almeida L.G."/>
            <person name="Ortiz M.F."/>
            <person name="Siervo M.A."/>
            <person name="de Moraes M.H."/>
            <person name="Cunha O.L."/>
            <person name="Mendonca-Neto R."/>
            <person name="Silva R."/>
            <person name="Teixeira S.M."/>
            <person name="Murta S.M."/>
            <person name="Sincero T.C."/>
            <person name="Mendes T.A."/>
            <person name="Urmenyi T.P."/>
            <person name="Silva V.G."/>
            <person name="da Rocha W.D."/>
            <person name="Andersson B."/>
            <person name="Romanha A.J."/>
            <person name="Steindel M."/>
            <person name="de Vasconcelos A.T."/>
            <person name="Grisard E.C."/>
        </authorList>
    </citation>
    <scope>NUCLEOTIDE SEQUENCE [LARGE SCALE GENOMIC DNA]</scope>
    <source>
        <strain evidence="2 3">SC58</strain>
    </source>
</reference>
<accession>A0A061IT01</accession>
<keyword evidence="1" id="KW-1133">Transmembrane helix</keyword>
<dbReference type="Proteomes" id="UP000031737">
    <property type="component" value="Unassembled WGS sequence"/>
</dbReference>
<evidence type="ECO:0008006" key="4">
    <source>
        <dbReference type="Google" id="ProtNLM"/>
    </source>
</evidence>
<evidence type="ECO:0000256" key="1">
    <source>
        <dbReference type="SAM" id="Phobius"/>
    </source>
</evidence>
<feature type="transmembrane region" description="Helical" evidence="1">
    <location>
        <begin position="15"/>
        <end position="32"/>
    </location>
</feature>
<dbReference type="AlphaFoldDB" id="A0A061IT01"/>
<gene>
    <name evidence="2" type="ORF">TRSC58_07516</name>
</gene>